<dbReference type="CDD" id="cd01648">
    <property type="entry name" value="TERT"/>
    <property type="match status" value="1"/>
</dbReference>
<protein>
    <recommendedName>
        <fullName evidence="3 13">Telomerase reverse transcriptase</fullName>
        <ecNumber evidence="2 13">2.7.7.49</ecNumber>
    </recommendedName>
    <alternativeName>
        <fullName evidence="13">Telomerase catalytic subunit</fullName>
    </alternativeName>
</protein>
<evidence type="ECO:0000256" key="10">
    <source>
        <dbReference type="ARBA" id="ARBA00022918"/>
    </source>
</evidence>
<evidence type="ECO:0000256" key="5">
    <source>
        <dbReference type="ARBA" id="ARBA00022679"/>
    </source>
</evidence>
<dbReference type="PROSITE" id="PS50878">
    <property type="entry name" value="RT_POL"/>
    <property type="match status" value="1"/>
</dbReference>
<keyword evidence="5 13" id="KW-0808">Transferase</keyword>
<dbReference type="Proteomes" id="UP000242519">
    <property type="component" value="Unassembled WGS sequence"/>
</dbReference>
<keyword evidence="8 13" id="KW-0460">Magnesium</keyword>
<evidence type="ECO:0000256" key="13">
    <source>
        <dbReference type="RuleBase" id="RU365061"/>
    </source>
</evidence>
<keyword evidence="6 13" id="KW-0548">Nucleotidyltransferase</keyword>
<keyword evidence="16" id="KW-1185">Reference proteome</keyword>
<comment type="function">
    <text evidence="13">Telomerase is a ribonucleoprotein enzyme essential for the replication of chromosome termini in most eukaryotes. It elongates telomeres. It is a reverse transcriptase that adds simple sequence repeats to chromosome ends by copying a template sequence within the RNA component of the enzyme.</text>
</comment>
<name>A0A218Z3Y7_9HELO</name>
<evidence type="ECO:0000256" key="7">
    <source>
        <dbReference type="ARBA" id="ARBA00022723"/>
    </source>
</evidence>
<dbReference type="GO" id="GO:0046872">
    <property type="term" value="F:metal ion binding"/>
    <property type="evidence" value="ECO:0007669"/>
    <property type="project" value="UniProtKB-KW"/>
</dbReference>
<dbReference type="EMBL" id="MZNU01000253">
    <property type="protein sequence ID" value="OWP01965.1"/>
    <property type="molecule type" value="Genomic_DNA"/>
</dbReference>
<evidence type="ECO:0000256" key="6">
    <source>
        <dbReference type="ARBA" id="ARBA00022695"/>
    </source>
</evidence>
<dbReference type="Gene3D" id="1.10.357.90">
    <property type="match status" value="1"/>
</dbReference>
<dbReference type="GO" id="GO:0000333">
    <property type="term" value="C:telomerase catalytic core complex"/>
    <property type="evidence" value="ECO:0007669"/>
    <property type="project" value="TreeGrafter"/>
</dbReference>
<evidence type="ECO:0000313" key="16">
    <source>
        <dbReference type="Proteomes" id="UP000242519"/>
    </source>
</evidence>
<dbReference type="Pfam" id="PF12009">
    <property type="entry name" value="Telomerase_RBD"/>
    <property type="match status" value="1"/>
</dbReference>
<dbReference type="GO" id="GO:0003720">
    <property type="term" value="F:telomerase activity"/>
    <property type="evidence" value="ECO:0007669"/>
    <property type="project" value="InterPro"/>
</dbReference>
<evidence type="ECO:0000256" key="3">
    <source>
        <dbReference type="ARBA" id="ARBA00016182"/>
    </source>
</evidence>
<keyword evidence="7 13" id="KW-0479">Metal-binding</keyword>
<dbReference type="PANTHER" id="PTHR12066:SF0">
    <property type="entry name" value="TELOMERASE REVERSE TRANSCRIPTASE"/>
    <property type="match status" value="1"/>
</dbReference>
<dbReference type="InParanoid" id="A0A218Z3Y7"/>
<dbReference type="GO" id="GO:0007004">
    <property type="term" value="P:telomere maintenance via telomerase"/>
    <property type="evidence" value="ECO:0007669"/>
    <property type="project" value="TreeGrafter"/>
</dbReference>
<evidence type="ECO:0000256" key="1">
    <source>
        <dbReference type="ARBA" id="ARBA00008001"/>
    </source>
</evidence>
<keyword evidence="10 13" id="KW-0695">RNA-directed DNA polymerase</keyword>
<dbReference type="STRING" id="503106.A0A218Z3Y7"/>
<dbReference type="SUPFAM" id="SSF56672">
    <property type="entry name" value="DNA/RNA polymerases"/>
    <property type="match status" value="1"/>
</dbReference>
<evidence type="ECO:0000256" key="4">
    <source>
        <dbReference type="ARBA" id="ARBA00022454"/>
    </source>
</evidence>
<dbReference type="Pfam" id="PF00078">
    <property type="entry name" value="RVT_1"/>
    <property type="match status" value="1"/>
</dbReference>
<feature type="domain" description="Reverse transcriptase" evidence="14">
    <location>
        <begin position="617"/>
        <end position="954"/>
    </location>
</feature>
<proteinExistence type="inferred from homology"/>
<evidence type="ECO:0000259" key="14">
    <source>
        <dbReference type="PROSITE" id="PS50878"/>
    </source>
</evidence>
<evidence type="ECO:0000256" key="9">
    <source>
        <dbReference type="ARBA" id="ARBA00022895"/>
    </source>
</evidence>
<dbReference type="InterPro" id="IPR000477">
    <property type="entry name" value="RT_dom"/>
</dbReference>
<reference evidence="15 16" key="1">
    <citation type="submission" date="2017-04" db="EMBL/GenBank/DDBJ databases">
        <title>Draft genome sequence of Marssonina coronaria NL1: causal agent of apple blotch.</title>
        <authorList>
            <person name="Cheng Q."/>
        </authorList>
    </citation>
    <scope>NUCLEOTIDE SEQUENCE [LARGE SCALE GENOMIC DNA]</scope>
    <source>
        <strain evidence="15 16">NL1</strain>
    </source>
</reference>
<dbReference type="PRINTS" id="PR01365">
    <property type="entry name" value="TELOMERASERT"/>
</dbReference>
<comment type="caution">
    <text evidence="15">The sequence shown here is derived from an EMBL/GenBank/DDBJ whole genome shotgun (WGS) entry which is preliminary data.</text>
</comment>
<evidence type="ECO:0000256" key="12">
    <source>
        <dbReference type="ARBA" id="ARBA00048173"/>
    </source>
</evidence>
<dbReference type="Gene3D" id="1.10.132.70">
    <property type="match status" value="1"/>
</dbReference>
<dbReference type="AlphaFoldDB" id="A0A218Z3Y7"/>
<comment type="similarity">
    <text evidence="1 13">Belongs to the reverse transcriptase family. Telomerase subfamily.</text>
</comment>
<dbReference type="Gene3D" id="1.10.10.2210">
    <property type="match status" value="1"/>
</dbReference>
<dbReference type="Gene3D" id="3.30.70.2630">
    <property type="match status" value="1"/>
</dbReference>
<dbReference type="GO" id="GO:0000781">
    <property type="term" value="C:chromosome, telomeric region"/>
    <property type="evidence" value="ECO:0007669"/>
    <property type="project" value="UniProtKB-SubCell"/>
</dbReference>
<dbReference type="InterPro" id="IPR021891">
    <property type="entry name" value="Telomerase_RBD"/>
</dbReference>
<dbReference type="Pfam" id="PF21399">
    <property type="entry name" value="TERT_C"/>
    <property type="match status" value="1"/>
</dbReference>
<evidence type="ECO:0000256" key="11">
    <source>
        <dbReference type="ARBA" id="ARBA00023242"/>
    </source>
</evidence>
<accession>A0A218Z3Y7</accession>
<comment type="subcellular location">
    <subcellularLocation>
        <location evidence="13">Nucleus</location>
    </subcellularLocation>
    <subcellularLocation>
        <location evidence="13">Chromosome</location>
        <location evidence="13">Telomere</location>
    </subcellularLocation>
</comment>
<keyword evidence="9 13" id="KW-0779">Telomere</keyword>
<keyword evidence="11 13" id="KW-0539">Nucleus</keyword>
<dbReference type="FunCoup" id="A0A218Z3Y7">
    <property type="interactions" value="279"/>
</dbReference>
<evidence type="ECO:0000313" key="15">
    <source>
        <dbReference type="EMBL" id="OWP01965.1"/>
    </source>
</evidence>
<organism evidence="15 16">
    <name type="scientific">Diplocarpon coronariae</name>
    <dbReference type="NCBI Taxonomy" id="2795749"/>
    <lineage>
        <taxon>Eukaryota</taxon>
        <taxon>Fungi</taxon>
        <taxon>Dikarya</taxon>
        <taxon>Ascomycota</taxon>
        <taxon>Pezizomycotina</taxon>
        <taxon>Leotiomycetes</taxon>
        <taxon>Helotiales</taxon>
        <taxon>Drepanopezizaceae</taxon>
        <taxon>Diplocarpon</taxon>
    </lineage>
</organism>
<dbReference type="OrthoDB" id="289721at2759"/>
<dbReference type="GO" id="GO:0042162">
    <property type="term" value="F:telomeric DNA binding"/>
    <property type="evidence" value="ECO:0007669"/>
    <property type="project" value="TreeGrafter"/>
</dbReference>
<comment type="catalytic activity">
    <reaction evidence="12 13">
        <text>DNA(n) + a 2'-deoxyribonucleoside 5'-triphosphate = DNA(n+1) + diphosphate</text>
        <dbReference type="Rhea" id="RHEA:22508"/>
        <dbReference type="Rhea" id="RHEA-COMP:17339"/>
        <dbReference type="Rhea" id="RHEA-COMP:17340"/>
        <dbReference type="ChEBI" id="CHEBI:33019"/>
        <dbReference type="ChEBI" id="CHEBI:61560"/>
        <dbReference type="ChEBI" id="CHEBI:173112"/>
        <dbReference type="EC" id="2.7.7.49"/>
    </reaction>
</comment>
<evidence type="ECO:0000256" key="8">
    <source>
        <dbReference type="ARBA" id="ARBA00022842"/>
    </source>
</evidence>
<dbReference type="Gene3D" id="3.10.10.20">
    <property type="match status" value="1"/>
</dbReference>
<dbReference type="PANTHER" id="PTHR12066">
    <property type="entry name" value="TELOMERASE REVERSE TRANSCRIPTASE"/>
    <property type="match status" value="1"/>
</dbReference>
<sequence>MAGKRKRKRPGQGWERVQKRQKLCNSHGSEPVVQQALLAKYYPQVMNLRVYLLSKLPSTSKVRRKKISSVGRRPEDTESEQQLSRFLDQTLIGVSTFREASQDERWKHWTTFSQRSDESTSFANSSGVGPFSQDEIVDFAIWLLFSKTAPVFGKLPHLLCQGFRKNVSRRSINQGEKAAATIPGVISTYPNSHVTSMKAQPWTQVLILMGKEGERAMIDLILDCGVFLAIESGHGTFHQLSGIPLGDLQCLPAPAPKNIKEPRSTTRTPSNINFVRNRMMYARAALNSKLEVRFGLRHIHVLNRYPLPKKLVSNQAGTSSVDPTTIQVMMYIFPRQFGLHNVFTSNVDPLQTVQPFQDYTLREDEMNTIFRSRGPRIPRRLRGKATELVRKLQVQHKRCPYKLLLEHYCPIDDTSLRIPTLGPSPVSSAKFKTQIPAGSDGTQSTLPPMSPPMTPARKPSMMNHATPTAMVSAFCRAALSRLIPSEFWGAGATQAHNERTFNKNVDRFIGLRRFESLSLHEVTQGLKISDIPWLAPPNATNNPSQSDTAKRWELLHELVYYIFDSLLLPLLRSNFHITESNVHRYRLFYFRHDVWRSLAEPALASLKLSMFEEVKLGKAQEILSARALGYSQVRLLPKEAGVRPIMNLRRRPLKAGSKTALGMSINSVLAPVYNVLTYEKNANPARLGATLFSVSDLYTKLKTFKSRLPTPCAPLYFAKLDVTAAFDTIPQHAILALLSTIPSQACYRIAKHCELRPSDSSPSSDLPTAARPLRKYPAYAHPSASHETLAEQLSAPGNPLAAKRNTIFVESIVNHFRDTQEILSLLREHISHNLVKIGKKFYRQKSGIPQGSVVSSLLCNYFYADLESAHLGFLKEGQDAPRNLLLRLVDDFLLITTDVEDARHFLEVMHQGVAEYGVRVNPEKTLVNFEVCVGGKKVPRVLGGGGFPYCGSWIDMQNLDISRDLARRGGMPLADSLTVEYSRVPGKAFQKKVLNTFKIQAHAMYLDTSFNSLATVRANLARAFSETAMKMYMYMRCLPGGKRPSGGLVIRTIKDLVTLAVALLQSKARNCRKGNGGVGVGVGVGMEEGGFQCQIRRPQLEGLVVDAFREVLGPRQTAFGDVLRWLEGRRGVLRGGKGWGRRRRWCGTRLDAQRTGCADIDRYWGCV</sequence>
<dbReference type="InterPro" id="IPR003545">
    <property type="entry name" value="Telomerase_RT"/>
</dbReference>
<dbReference type="InterPro" id="IPR043502">
    <property type="entry name" value="DNA/RNA_pol_sf"/>
</dbReference>
<dbReference type="InterPro" id="IPR049139">
    <property type="entry name" value="TERT_C"/>
</dbReference>
<evidence type="ECO:0000256" key="2">
    <source>
        <dbReference type="ARBA" id="ARBA00012493"/>
    </source>
</evidence>
<gene>
    <name evidence="15" type="ORF">B2J93_4591</name>
</gene>
<dbReference type="SMART" id="SM00975">
    <property type="entry name" value="Telomerase_RBD"/>
    <property type="match status" value="1"/>
</dbReference>
<dbReference type="GO" id="GO:0070034">
    <property type="term" value="F:telomerase RNA binding"/>
    <property type="evidence" value="ECO:0007669"/>
    <property type="project" value="TreeGrafter"/>
</dbReference>
<dbReference type="EC" id="2.7.7.49" evidence="2 13"/>
<keyword evidence="4 13" id="KW-0158">Chromosome</keyword>